<protein>
    <submittedName>
        <fullName evidence="1">Uncharacterized protein</fullName>
    </submittedName>
</protein>
<keyword evidence="2" id="KW-1185">Reference proteome</keyword>
<proteinExistence type="predicted"/>
<evidence type="ECO:0000313" key="1">
    <source>
        <dbReference type="EMBL" id="KIK79836.1"/>
    </source>
</evidence>
<organism evidence="1 2">
    <name type="scientific">Paxillus rubicundulus Ve08.2h10</name>
    <dbReference type="NCBI Taxonomy" id="930991"/>
    <lineage>
        <taxon>Eukaryota</taxon>
        <taxon>Fungi</taxon>
        <taxon>Dikarya</taxon>
        <taxon>Basidiomycota</taxon>
        <taxon>Agaricomycotina</taxon>
        <taxon>Agaricomycetes</taxon>
        <taxon>Agaricomycetidae</taxon>
        <taxon>Boletales</taxon>
        <taxon>Paxilineae</taxon>
        <taxon>Paxillaceae</taxon>
        <taxon>Paxillus</taxon>
    </lineage>
</organism>
<dbReference type="Proteomes" id="UP000054538">
    <property type="component" value="Unassembled WGS sequence"/>
</dbReference>
<dbReference type="HOGENOM" id="CLU_026593_0_0_1"/>
<reference evidence="1 2" key="1">
    <citation type="submission" date="2014-04" db="EMBL/GenBank/DDBJ databases">
        <authorList>
            <consortium name="DOE Joint Genome Institute"/>
            <person name="Kuo A."/>
            <person name="Kohler A."/>
            <person name="Jargeat P."/>
            <person name="Nagy L.G."/>
            <person name="Floudas D."/>
            <person name="Copeland A."/>
            <person name="Barry K.W."/>
            <person name="Cichocki N."/>
            <person name="Veneault-Fourrey C."/>
            <person name="LaButti K."/>
            <person name="Lindquist E.A."/>
            <person name="Lipzen A."/>
            <person name="Lundell T."/>
            <person name="Morin E."/>
            <person name="Murat C."/>
            <person name="Sun H."/>
            <person name="Tunlid A."/>
            <person name="Henrissat B."/>
            <person name="Grigoriev I.V."/>
            <person name="Hibbett D.S."/>
            <person name="Martin F."/>
            <person name="Nordberg H.P."/>
            <person name="Cantor M.N."/>
            <person name="Hua S.X."/>
        </authorList>
    </citation>
    <scope>NUCLEOTIDE SEQUENCE [LARGE SCALE GENOMIC DNA]</scope>
    <source>
        <strain evidence="1 2">Ve08.2h10</strain>
    </source>
</reference>
<accession>A0A0D0D809</accession>
<dbReference type="InParanoid" id="A0A0D0D809"/>
<dbReference type="OrthoDB" id="2404451at2759"/>
<sequence length="243" mass="27366">MLNIKGHNAYSPCRSCKIKGVRDIGGAGTIYYTPLTTPNQPNQTRPSADPDNLPLCSHSDFIHAIKTMNNASTQTERDGIAKQCGIRGEPALRRVKSINYAICAPWEWMHLLLENVVPTLIKHWTGKFKGLDAGRESYKIMPEVWEKIGAETAAAVKEIPSRFVGVLPNIADNHASFTAESWGFWFMYIAPIVLQGRFLHSKYYTHACQLAGLMKLSIKLELIDKELKELCVGFVNWVEKYKK</sequence>
<dbReference type="AlphaFoldDB" id="A0A0D0D809"/>
<dbReference type="EMBL" id="KN826171">
    <property type="protein sequence ID" value="KIK79836.1"/>
    <property type="molecule type" value="Genomic_DNA"/>
</dbReference>
<name>A0A0D0D809_9AGAM</name>
<evidence type="ECO:0000313" key="2">
    <source>
        <dbReference type="Proteomes" id="UP000054538"/>
    </source>
</evidence>
<reference evidence="2" key="2">
    <citation type="submission" date="2015-01" db="EMBL/GenBank/DDBJ databases">
        <title>Evolutionary Origins and Diversification of the Mycorrhizal Mutualists.</title>
        <authorList>
            <consortium name="DOE Joint Genome Institute"/>
            <consortium name="Mycorrhizal Genomics Consortium"/>
            <person name="Kohler A."/>
            <person name="Kuo A."/>
            <person name="Nagy L.G."/>
            <person name="Floudas D."/>
            <person name="Copeland A."/>
            <person name="Barry K.W."/>
            <person name="Cichocki N."/>
            <person name="Veneault-Fourrey C."/>
            <person name="LaButti K."/>
            <person name="Lindquist E.A."/>
            <person name="Lipzen A."/>
            <person name="Lundell T."/>
            <person name="Morin E."/>
            <person name="Murat C."/>
            <person name="Riley R."/>
            <person name="Ohm R."/>
            <person name="Sun H."/>
            <person name="Tunlid A."/>
            <person name="Henrissat B."/>
            <person name="Grigoriev I.V."/>
            <person name="Hibbett D.S."/>
            <person name="Martin F."/>
        </authorList>
    </citation>
    <scope>NUCLEOTIDE SEQUENCE [LARGE SCALE GENOMIC DNA]</scope>
    <source>
        <strain evidence="2">Ve08.2h10</strain>
    </source>
</reference>
<gene>
    <name evidence="1" type="ORF">PAXRUDRAFT_160199</name>
</gene>